<dbReference type="EMBL" id="JAAIJQ010000090">
    <property type="protein sequence ID" value="NEV64427.1"/>
    <property type="molecule type" value="Genomic_DNA"/>
</dbReference>
<dbReference type="Proteomes" id="UP000483379">
    <property type="component" value="Unassembled WGS sequence"/>
</dbReference>
<protein>
    <submittedName>
        <fullName evidence="1">Uncharacterized protein</fullName>
    </submittedName>
</protein>
<dbReference type="AlphaFoldDB" id="A0A6M0K735"/>
<name>A0A6M0K735_9GAMM</name>
<sequence length="52" mass="5731">MENRMTHKQRLAASCRVALSALLHDPGELAEPDDLASDCKTLETQLDNGLDH</sequence>
<dbReference type="RefSeq" id="WP_164455157.1">
    <property type="nucleotide sequence ID" value="NZ_JAAIJQ010000090.1"/>
</dbReference>
<accession>A0A6M0K735</accession>
<comment type="caution">
    <text evidence="1">The sequence shown here is derived from an EMBL/GenBank/DDBJ whole genome shotgun (WGS) entry which is preliminary data.</text>
</comment>
<proteinExistence type="predicted"/>
<evidence type="ECO:0000313" key="2">
    <source>
        <dbReference type="Proteomes" id="UP000483379"/>
    </source>
</evidence>
<organism evidence="1 2">
    <name type="scientific">Thiorhodococcus minor</name>
    <dbReference type="NCBI Taxonomy" id="57489"/>
    <lineage>
        <taxon>Bacteria</taxon>
        <taxon>Pseudomonadati</taxon>
        <taxon>Pseudomonadota</taxon>
        <taxon>Gammaproteobacteria</taxon>
        <taxon>Chromatiales</taxon>
        <taxon>Chromatiaceae</taxon>
        <taxon>Thiorhodococcus</taxon>
    </lineage>
</organism>
<reference evidence="1 2" key="1">
    <citation type="submission" date="2020-02" db="EMBL/GenBank/DDBJ databases">
        <title>Genome sequences of Thiorhodococcus mannitoliphagus and Thiorhodococcus minor, purple sulfur photosynthetic bacteria in the gammaproteobacterial family, Chromatiaceae.</title>
        <authorList>
            <person name="Aviles F.A."/>
            <person name="Meyer T.E."/>
            <person name="Kyndt J.A."/>
        </authorList>
    </citation>
    <scope>NUCLEOTIDE SEQUENCE [LARGE SCALE GENOMIC DNA]</scope>
    <source>
        <strain evidence="1 2">DSM 11518</strain>
    </source>
</reference>
<keyword evidence="2" id="KW-1185">Reference proteome</keyword>
<gene>
    <name evidence="1" type="ORF">G3446_21550</name>
</gene>
<evidence type="ECO:0000313" key="1">
    <source>
        <dbReference type="EMBL" id="NEV64427.1"/>
    </source>
</evidence>